<evidence type="ECO:0000256" key="3">
    <source>
        <dbReference type="SAM" id="MobiDB-lite"/>
    </source>
</evidence>
<dbReference type="PANTHER" id="PTHR21660">
    <property type="entry name" value="THIOESTERASE SUPERFAMILY MEMBER-RELATED"/>
    <property type="match status" value="1"/>
</dbReference>
<reference evidence="6 7" key="1">
    <citation type="journal article" date="2019" name="PLoS ONE">
        <title>Comparative genome analysis indicates high evolutionary potential of pathogenicity genes in Colletotrichum tanaceti.</title>
        <authorList>
            <person name="Lelwala R.V."/>
            <person name="Korhonen P.K."/>
            <person name="Young N.D."/>
            <person name="Scott J.B."/>
            <person name="Ades P.A."/>
            <person name="Gasser R.B."/>
            <person name="Taylor P.W.J."/>
        </authorList>
    </citation>
    <scope>NUCLEOTIDE SEQUENCE [LARGE SCALE GENOMIC DNA]</scope>
    <source>
        <strain evidence="6">BRIP57314</strain>
    </source>
</reference>
<keyword evidence="4" id="KW-0472">Membrane</keyword>
<dbReference type="CDD" id="cd03443">
    <property type="entry name" value="PaaI_thioesterase"/>
    <property type="match status" value="1"/>
</dbReference>
<keyword evidence="4" id="KW-0812">Transmembrane</keyword>
<dbReference type="Pfam" id="PF03061">
    <property type="entry name" value="4HBT"/>
    <property type="match status" value="1"/>
</dbReference>
<evidence type="ECO:0000313" key="7">
    <source>
        <dbReference type="Proteomes" id="UP000310108"/>
    </source>
</evidence>
<name>A0A4U6X974_9PEZI</name>
<feature type="region of interest" description="Disordered" evidence="3">
    <location>
        <begin position="106"/>
        <end position="127"/>
    </location>
</feature>
<dbReference type="EMBL" id="PJEX01000296">
    <property type="protein sequence ID" value="TKW51569.1"/>
    <property type="molecule type" value="Genomic_DNA"/>
</dbReference>
<evidence type="ECO:0000256" key="4">
    <source>
        <dbReference type="SAM" id="Phobius"/>
    </source>
</evidence>
<dbReference type="NCBIfam" id="TIGR00369">
    <property type="entry name" value="unchar_dom_1"/>
    <property type="match status" value="1"/>
</dbReference>
<feature type="region of interest" description="Disordered" evidence="3">
    <location>
        <begin position="1"/>
        <end position="28"/>
    </location>
</feature>
<protein>
    <submittedName>
        <fullName evidence="6">Acyl-coenzyme A thioesterase 13</fullName>
    </submittedName>
</protein>
<dbReference type="AlphaFoldDB" id="A0A4U6X974"/>
<dbReference type="InterPro" id="IPR006683">
    <property type="entry name" value="Thioestr_dom"/>
</dbReference>
<dbReference type="InterPro" id="IPR039298">
    <property type="entry name" value="ACOT13"/>
</dbReference>
<accession>A0A4U6X974</accession>
<evidence type="ECO:0000256" key="2">
    <source>
        <dbReference type="ARBA" id="ARBA00022801"/>
    </source>
</evidence>
<dbReference type="GO" id="GO:0047617">
    <property type="term" value="F:fatty acyl-CoA hydrolase activity"/>
    <property type="evidence" value="ECO:0007669"/>
    <property type="project" value="InterPro"/>
</dbReference>
<evidence type="ECO:0000313" key="6">
    <source>
        <dbReference type="EMBL" id="TKW51569.1"/>
    </source>
</evidence>
<dbReference type="Proteomes" id="UP000310108">
    <property type="component" value="Unassembled WGS sequence"/>
</dbReference>
<keyword evidence="7" id="KW-1185">Reference proteome</keyword>
<comment type="similarity">
    <text evidence="1">Belongs to the thioesterase PaaI family.</text>
</comment>
<dbReference type="SUPFAM" id="SSF54637">
    <property type="entry name" value="Thioesterase/thiol ester dehydrase-isomerase"/>
    <property type="match status" value="1"/>
</dbReference>
<dbReference type="InterPro" id="IPR029069">
    <property type="entry name" value="HotDog_dom_sf"/>
</dbReference>
<evidence type="ECO:0000259" key="5">
    <source>
        <dbReference type="Pfam" id="PF03061"/>
    </source>
</evidence>
<feature type="transmembrane region" description="Helical" evidence="4">
    <location>
        <begin position="75"/>
        <end position="96"/>
    </location>
</feature>
<keyword evidence="2" id="KW-0378">Hydrolase</keyword>
<feature type="domain" description="Thioesterase" evidence="5">
    <location>
        <begin position="187"/>
        <end position="257"/>
    </location>
</feature>
<evidence type="ECO:0000256" key="1">
    <source>
        <dbReference type="ARBA" id="ARBA00008324"/>
    </source>
</evidence>
<dbReference type="Gene3D" id="3.10.129.10">
    <property type="entry name" value="Hotdog Thioesterase"/>
    <property type="match status" value="1"/>
</dbReference>
<proteinExistence type="inferred from homology"/>
<organism evidence="6 7">
    <name type="scientific">Colletotrichum tanaceti</name>
    <dbReference type="NCBI Taxonomy" id="1306861"/>
    <lineage>
        <taxon>Eukaryota</taxon>
        <taxon>Fungi</taxon>
        <taxon>Dikarya</taxon>
        <taxon>Ascomycota</taxon>
        <taxon>Pezizomycotina</taxon>
        <taxon>Sordariomycetes</taxon>
        <taxon>Hypocreomycetidae</taxon>
        <taxon>Glomerellales</taxon>
        <taxon>Glomerellaceae</taxon>
        <taxon>Colletotrichum</taxon>
        <taxon>Colletotrichum destructivum species complex</taxon>
    </lineage>
</organism>
<gene>
    <name evidence="6" type="primary">ACOT13</name>
    <name evidence="6" type="ORF">CTA1_10325</name>
</gene>
<dbReference type="FunFam" id="3.10.129.10:FF:000033">
    <property type="entry name" value="acyl-coenzyme A thioesterase 13"/>
    <property type="match status" value="1"/>
</dbReference>
<comment type="caution">
    <text evidence="6">The sequence shown here is derived from an EMBL/GenBank/DDBJ whole genome shotgun (WGS) entry which is preliminary data.</text>
</comment>
<dbReference type="InterPro" id="IPR003736">
    <property type="entry name" value="PAAI_dom"/>
</dbReference>
<sequence>MVGLVSGDRASKTIPPTALLRRSGGSPERRCRFRRRMRGREGPISDGIRPTAGENFDARASARQSVSLNNSHPTFTLTLTFTLILIFVIGLVTNYYPSISPHSQRVQLPSRHTKMSSTPSQPPPARAVAAESDPATFAHVENYISTRCNASPIYAFLFNPGLRLTHASKGLVVARLPVAANHLNTAGSIHGSVSATIVDWAGGLAIASWDLRDATGVSVDINISYLSGAKAGDEIEIEGRVEKVGGSLAFTHVNIYKVAADGTRGATVANGRHTKFVRSR</sequence>
<dbReference type="STRING" id="1306861.A0A4U6X974"/>
<keyword evidence="4" id="KW-1133">Transmembrane helix</keyword>
<dbReference type="PANTHER" id="PTHR21660:SF11">
    <property type="entry name" value="FAMILY PROTEIN, PUTATIVE (AFU_ORTHOLOGUE AFUA_4G04355)-RELATED"/>
    <property type="match status" value="1"/>
</dbReference>